<comment type="caution">
    <text evidence="1">The sequence shown here is derived from an EMBL/GenBank/DDBJ whole genome shotgun (WGS) entry which is preliminary data.</text>
</comment>
<dbReference type="EMBL" id="JBDJPC010000003">
    <property type="protein sequence ID" value="KAL1509106.1"/>
    <property type="molecule type" value="Genomic_DNA"/>
</dbReference>
<evidence type="ECO:0000313" key="2">
    <source>
        <dbReference type="Proteomes" id="UP001566132"/>
    </source>
</evidence>
<protein>
    <submittedName>
        <fullName evidence="1">Uncharacterized protein</fullName>
    </submittedName>
</protein>
<proteinExistence type="predicted"/>
<dbReference type="AlphaFoldDB" id="A0ABD1F1G8"/>
<keyword evidence="2" id="KW-1185">Reference proteome</keyword>
<organism evidence="1 2">
    <name type="scientific">Hypothenemus hampei</name>
    <name type="common">Coffee berry borer</name>
    <dbReference type="NCBI Taxonomy" id="57062"/>
    <lineage>
        <taxon>Eukaryota</taxon>
        <taxon>Metazoa</taxon>
        <taxon>Ecdysozoa</taxon>
        <taxon>Arthropoda</taxon>
        <taxon>Hexapoda</taxon>
        <taxon>Insecta</taxon>
        <taxon>Pterygota</taxon>
        <taxon>Neoptera</taxon>
        <taxon>Endopterygota</taxon>
        <taxon>Coleoptera</taxon>
        <taxon>Polyphaga</taxon>
        <taxon>Cucujiformia</taxon>
        <taxon>Curculionidae</taxon>
        <taxon>Scolytinae</taxon>
        <taxon>Hypothenemus</taxon>
    </lineage>
</organism>
<sequence length="108" mass="12490">MKIDAFHDDTILMLAGTGFNGSRDALILNRNMNAKICSKTIIINFKADNDENFFFLGNKITHRPGTAREVRENQNIPHLSLPTSSQDSRCSYDWRYYNFLHSIFITLF</sequence>
<name>A0ABD1F1G8_HYPHA</name>
<reference evidence="1 2" key="1">
    <citation type="submission" date="2024-05" db="EMBL/GenBank/DDBJ databases">
        <title>Genetic variation in Jamaican populations of the coffee berry borer (Hypothenemus hampei).</title>
        <authorList>
            <person name="Errbii M."/>
            <person name="Myrie A."/>
        </authorList>
    </citation>
    <scope>NUCLEOTIDE SEQUENCE [LARGE SCALE GENOMIC DNA]</scope>
    <source>
        <strain evidence="1">JA-Hopewell-2020-01-JO</strain>
        <tissue evidence="1">Whole body</tissue>
    </source>
</reference>
<accession>A0ABD1F1G8</accession>
<evidence type="ECO:0000313" key="1">
    <source>
        <dbReference type="EMBL" id="KAL1509106.1"/>
    </source>
</evidence>
<dbReference type="Proteomes" id="UP001566132">
    <property type="component" value="Unassembled WGS sequence"/>
</dbReference>
<gene>
    <name evidence="1" type="ORF">ABEB36_003900</name>
</gene>